<dbReference type="Proteomes" id="UP000054563">
    <property type="component" value="Unassembled WGS sequence"/>
</dbReference>
<dbReference type="AlphaFoldDB" id="A0A0J8RR36"/>
<evidence type="ECO:0000313" key="3">
    <source>
        <dbReference type="EMBL" id="KMU87610.1"/>
    </source>
</evidence>
<sequence>MPPRLRLSTCSTISNSLRHECRRQSGAAIAAMALSQSSVTSINHIRGASTASATANPAPLYQQTQPLSHRRPEYRKSQLHRQYTSLLRTMPLILLFQHNNLKSIEWVNIRRELSNALRKVDEDLISKGRTDMPPLADAIKMQTIQTHIFEAALRVVDFFRPGDAAATVDPTAPILSREDPRLTHDLSYTAYQAVLDKRGKHELATLLTGPIAVVSFPYVSPEHVKAALSILAPSPPTFPAPTRRANPGYYEFATQSGLQKLVMLGQEWKERCLMTRVQDGSEYRRWIGRDSGLSWLPVAVYGGHLTNTLGGAGKSLYLYDGEPEGVFRQRNRTGGKKDEWKLEYRELDI</sequence>
<evidence type="ECO:0000313" key="4">
    <source>
        <dbReference type="Proteomes" id="UP000054563"/>
    </source>
</evidence>
<dbReference type="VEuPathDB" id="FungiDB:CIHG_06002"/>
<reference evidence="4" key="1">
    <citation type="journal article" date="2010" name="Genome Res.">
        <title>Population genomic sequencing of Coccidioides fungi reveals recent hybridization and transposon control.</title>
        <authorList>
            <person name="Neafsey D.E."/>
            <person name="Barker B.M."/>
            <person name="Sharpton T.J."/>
            <person name="Stajich J.E."/>
            <person name="Park D.J."/>
            <person name="Whiston E."/>
            <person name="Hung C.-Y."/>
            <person name="McMahan C."/>
            <person name="White J."/>
            <person name="Sykes S."/>
            <person name="Heiman D."/>
            <person name="Young S."/>
            <person name="Zeng Q."/>
            <person name="Abouelleil A."/>
            <person name="Aftuck L."/>
            <person name="Bessette D."/>
            <person name="Brown A."/>
            <person name="FitzGerald M."/>
            <person name="Lui A."/>
            <person name="Macdonald J.P."/>
            <person name="Priest M."/>
            <person name="Orbach M.J."/>
            <person name="Galgiani J.N."/>
            <person name="Kirkland T.N."/>
            <person name="Cole G.T."/>
            <person name="Birren B.W."/>
            <person name="Henn M.R."/>
            <person name="Taylor J.W."/>
            <person name="Rounsley S.D."/>
        </authorList>
    </citation>
    <scope>NUCLEOTIDE SEQUENCE [LARGE SCALE GENOMIC DNA]</scope>
    <source>
        <strain evidence="4">H538.4</strain>
    </source>
</reference>
<proteinExistence type="inferred from homology"/>
<gene>
    <name evidence="3" type="ORF">CIHG_06002</name>
</gene>
<dbReference type="STRING" id="396776.A0A0J8RR36"/>
<name>A0A0J8RR36_COCIT</name>
<protein>
    <submittedName>
        <fullName evidence="3">Uncharacterized protein</fullName>
    </submittedName>
</protein>
<dbReference type="InterPro" id="IPR043141">
    <property type="entry name" value="Ribosomal_uL10-like_sf"/>
</dbReference>
<feature type="region of interest" description="Disordered" evidence="2">
    <location>
        <begin position="50"/>
        <end position="74"/>
    </location>
</feature>
<accession>A0A0J8RR36</accession>
<organism evidence="3 4">
    <name type="scientific">Coccidioides immitis H538.4</name>
    <dbReference type="NCBI Taxonomy" id="396776"/>
    <lineage>
        <taxon>Eukaryota</taxon>
        <taxon>Fungi</taxon>
        <taxon>Dikarya</taxon>
        <taxon>Ascomycota</taxon>
        <taxon>Pezizomycotina</taxon>
        <taxon>Eurotiomycetes</taxon>
        <taxon>Eurotiomycetidae</taxon>
        <taxon>Onygenales</taxon>
        <taxon>Onygenaceae</taxon>
        <taxon>Coccidioides</taxon>
    </lineage>
</organism>
<dbReference type="EMBL" id="DS016999">
    <property type="protein sequence ID" value="KMU87610.1"/>
    <property type="molecule type" value="Genomic_DNA"/>
</dbReference>
<dbReference type="InterPro" id="IPR047865">
    <property type="entry name" value="Ribosomal_uL10_bac_type"/>
</dbReference>
<dbReference type="OrthoDB" id="360689at2759"/>
<feature type="compositionally biased region" description="Low complexity" evidence="2">
    <location>
        <begin position="50"/>
        <end position="59"/>
    </location>
</feature>
<evidence type="ECO:0000256" key="2">
    <source>
        <dbReference type="SAM" id="MobiDB-lite"/>
    </source>
</evidence>
<dbReference type="Gene3D" id="3.30.70.1730">
    <property type="match status" value="1"/>
</dbReference>
<evidence type="ECO:0000256" key="1">
    <source>
        <dbReference type="ARBA" id="ARBA00008889"/>
    </source>
</evidence>
<comment type="similarity">
    <text evidence="1">Belongs to the universal ribosomal protein uL10 family.</text>
</comment>
<dbReference type="PANTHER" id="PTHR11560">
    <property type="entry name" value="39S RIBOSOMAL PROTEIN L10, MITOCHONDRIAL"/>
    <property type="match status" value="1"/>
</dbReference>